<gene>
    <name evidence="1" type="ORF">S01H1_14109</name>
</gene>
<proteinExistence type="predicted"/>
<reference evidence="1" key="1">
    <citation type="journal article" date="2014" name="Front. Microbiol.">
        <title>High frequency of phylogenetically diverse reductive dehalogenase-homologous genes in deep subseafloor sedimentary metagenomes.</title>
        <authorList>
            <person name="Kawai M."/>
            <person name="Futagami T."/>
            <person name="Toyoda A."/>
            <person name="Takaki Y."/>
            <person name="Nishi S."/>
            <person name="Hori S."/>
            <person name="Arai W."/>
            <person name="Tsubouchi T."/>
            <person name="Morono Y."/>
            <person name="Uchiyama I."/>
            <person name="Ito T."/>
            <person name="Fujiyama A."/>
            <person name="Inagaki F."/>
            <person name="Takami H."/>
        </authorList>
    </citation>
    <scope>NUCLEOTIDE SEQUENCE</scope>
    <source>
        <strain evidence="1">Expedition CK06-06</strain>
    </source>
</reference>
<dbReference type="EMBL" id="BARS01007320">
    <property type="protein sequence ID" value="GAF81470.1"/>
    <property type="molecule type" value="Genomic_DNA"/>
</dbReference>
<feature type="non-terminal residue" evidence="1">
    <location>
        <position position="30"/>
    </location>
</feature>
<evidence type="ECO:0000313" key="1">
    <source>
        <dbReference type="EMBL" id="GAF81470.1"/>
    </source>
</evidence>
<protein>
    <submittedName>
        <fullName evidence="1">Uncharacterized protein</fullName>
    </submittedName>
</protein>
<comment type="caution">
    <text evidence="1">The sequence shown here is derived from an EMBL/GenBank/DDBJ whole genome shotgun (WGS) entry which is preliminary data.</text>
</comment>
<sequence length="30" mass="3262">MDKIKSAAEIKKIAAALKRKGKKIVFTNGC</sequence>
<organism evidence="1">
    <name type="scientific">marine sediment metagenome</name>
    <dbReference type="NCBI Taxonomy" id="412755"/>
    <lineage>
        <taxon>unclassified sequences</taxon>
        <taxon>metagenomes</taxon>
        <taxon>ecological metagenomes</taxon>
    </lineage>
</organism>
<dbReference type="AlphaFoldDB" id="X0TZA5"/>
<name>X0TZA5_9ZZZZ</name>
<accession>X0TZA5</accession>